<evidence type="ECO:0000256" key="4">
    <source>
        <dbReference type="ARBA" id="ARBA00003889"/>
    </source>
</evidence>
<keyword evidence="13 14" id="KW-0342">GTP-binding</keyword>
<feature type="binding site" evidence="16">
    <location>
        <begin position="24"/>
        <end position="31"/>
    </location>
    <ligand>
        <name>GTP</name>
        <dbReference type="ChEBI" id="CHEBI:37565"/>
    </ligand>
</feature>
<dbReference type="EC" id="2.7.7.62" evidence="14"/>
<comment type="catalytic activity">
    <reaction evidence="1 14">
        <text>adenosylcob(III)inamide + ATP = adenosylcob(III)inamide phosphate + ADP + H(+)</text>
        <dbReference type="Rhea" id="RHEA:15769"/>
        <dbReference type="ChEBI" id="CHEBI:2480"/>
        <dbReference type="ChEBI" id="CHEBI:15378"/>
        <dbReference type="ChEBI" id="CHEBI:30616"/>
        <dbReference type="ChEBI" id="CHEBI:58502"/>
        <dbReference type="ChEBI" id="CHEBI:456216"/>
        <dbReference type="EC" id="2.7.1.156"/>
    </reaction>
</comment>
<feature type="binding site" evidence="16">
    <location>
        <position position="95"/>
    </location>
    <ligand>
        <name>GTP</name>
        <dbReference type="ChEBI" id="CHEBI:37565"/>
    </ligand>
</feature>
<evidence type="ECO:0000256" key="5">
    <source>
        <dbReference type="ARBA" id="ARBA00004692"/>
    </source>
</evidence>
<evidence type="ECO:0000313" key="18">
    <source>
        <dbReference type="Proteomes" id="UP000325797"/>
    </source>
</evidence>
<dbReference type="Gene3D" id="3.40.50.300">
    <property type="entry name" value="P-loop containing nucleotide triphosphate hydrolases"/>
    <property type="match status" value="1"/>
</dbReference>
<evidence type="ECO:0000256" key="16">
    <source>
        <dbReference type="PIRSR" id="PIRSR006135-2"/>
    </source>
</evidence>
<comment type="similarity">
    <text evidence="7 14">Belongs to the CobU/CobP family.</text>
</comment>
<dbReference type="Proteomes" id="UP000325797">
    <property type="component" value="Chromosome"/>
</dbReference>
<dbReference type="RefSeq" id="WP_191909103.1">
    <property type="nucleotide sequence ID" value="NZ_CP042582.1"/>
</dbReference>
<evidence type="ECO:0000256" key="15">
    <source>
        <dbReference type="PIRSR" id="PIRSR006135-1"/>
    </source>
</evidence>
<reference evidence="17 18" key="1">
    <citation type="submission" date="2019-08" db="EMBL/GenBank/DDBJ databases">
        <title>Hyperibacter terrae gen. nov., sp. nov. and Hyperibacter viscosus sp. nov., two new members in the family Rhodospirillaceae isolated from the rhizosphere of Hypericum perforatum.</title>
        <authorList>
            <person name="Noviana Z."/>
        </authorList>
    </citation>
    <scope>NUCLEOTIDE SEQUENCE [LARGE SCALE GENOMIC DNA]</scope>
    <source>
        <strain evidence="17 18">R5959</strain>
    </source>
</reference>
<dbReference type="InterPro" id="IPR027417">
    <property type="entry name" value="P-loop_NTPase"/>
</dbReference>
<evidence type="ECO:0000313" key="17">
    <source>
        <dbReference type="EMBL" id="QEX23878.1"/>
    </source>
</evidence>
<dbReference type="GO" id="GO:0043752">
    <property type="term" value="F:adenosylcobinamide kinase activity"/>
    <property type="evidence" value="ECO:0007669"/>
    <property type="project" value="UniProtKB-EC"/>
</dbReference>
<keyword evidence="11 14" id="KW-0418">Kinase</keyword>
<dbReference type="GO" id="GO:0005524">
    <property type="term" value="F:ATP binding"/>
    <property type="evidence" value="ECO:0007669"/>
    <property type="project" value="UniProtKB-UniRule"/>
</dbReference>
<comment type="pathway">
    <text evidence="6 14">Cofactor biosynthesis; adenosylcobalamin biosynthesis; adenosylcobalamin from cob(II)yrinate a,c-diamide: step 5/7.</text>
</comment>
<keyword evidence="9 14" id="KW-0808">Transferase</keyword>
<dbReference type="PANTHER" id="PTHR34848">
    <property type="match status" value="1"/>
</dbReference>
<dbReference type="UniPathway" id="UPA00148">
    <property type="reaction ID" value="UER00236"/>
</dbReference>
<evidence type="ECO:0000256" key="6">
    <source>
        <dbReference type="ARBA" id="ARBA00005159"/>
    </source>
</evidence>
<dbReference type="EC" id="2.7.1.156" evidence="14"/>
<accession>A0A5J6N1Q5</accession>
<comment type="function">
    <text evidence="4 14">Catalyzes ATP-dependent phosphorylation of adenosylcobinamide and addition of GMP to adenosylcobinamide phosphate.</text>
</comment>
<evidence type="ECO:0000256" key="8">
    <source>
        <dbReference type="ARBA" id="ARBA00022573"/>
    </source>
</evidence>
<keyword evidence="10 14" id="KW-0547">Nucleotide-binding</keyword>
<proteinExistence type="inferred from homology"/>
<comment type="catalytic activity">
    <reaction evidence="2 14">
        <text>adenosylcob(III)inamide phosphate + GTP + H(+) = adenosylcob(III)inamide-GDP + diphosphate</text>
        <dbReference type="Rhea" id="RHEA:22712"/>
        <dbReference type="ChEBI" id="CHEBI:15378"/>
        <dbReference type="ChEBI" id="CHEBI:33019"/>
        <dbReference type="ChEBI" id="CHEBI:37565"/>
        <dbReference type="ChEBI" id="CHEBI:58502"/>
        <dbReference type="ChEBI" id="CHEBI:60487"/>
        <dbReference type="EC" id="2.7.7.62"/>
    </reaction>
</comment>
<dbReference type="Pfam" id="PF02283">
    <property type="entry name" value="CobU"/>
    <property type="match status" value="1"/>
</dbReference>
<keyword evidence="12 14" id="KW-0067">ATP-binding</keyword>
<gene>
    <name evidence="17" type="primary">cobP</name>
    <name evidence="17" type="ORF">FRZ61_38170</name>
</gene>
<evidence type="ECO:0000256" key="3">
    <source>
        <dbReference type="ARBA" id="ARBA00001522"/>
    </source>
</evidence>
<evidence type="ECO:0000256" key="11">
    <source>
        <dbReference type="ARBA" id="ARBA00022777"/>
    </source>
</evidence>
<evidence type="ECO:0000256" key="7">
    <source>
        <dbReference type="ARBA" id="ARBA00007490"/>
    </source>
</evidence>
<dbReference type="PIRSF" id="PIRSF006135">
    <property type="entry name" value="CobU"/>
    <property type="match status" value="1"/>
</dbReference>
<protein>
    <recommendedName>
        <fullName evidence="14">Bifunctional adenosylcobalamin biosynthesis protein</fullName>
        <ecNumber evidence="14">2.7.1.156</ecNumber>
        <ecNumber evidence="14">2.7.7.62</ecNumber>
    </recommendedName>
</protein>
<dbReference type="InterPro" id="IPR003203">
    <property type="entry name" value="CobU/CobP"/>
</dbReference>
<dbReference type="GO" id="GO:0009236">
    <property type="term" value="P:cobalamin biosynthetic process"/>
    <property type="evidence" value="ECO:0007669"/>
    <property type="project" value="UniProtKB-UniRule"/>
</dbReference>
<dbReference type="PANTHER" id="PTHR34848:SF1">
    <property type="entry name" value="BIFUNCTIONAL ADENOSYLCOBALAMIN BIOSYNTHESIS PROTEIN COBU"/>
    <property type="match status" value="1"/>
</dbReference>
<organism evidence="17 18">
    <name type="scientific">Hypericibacter adhaerens</name>
    <dbReference type="NCBI Taxonomy" id="2602016"/>
    <lineage>
        <taxon>Bacteria</taxon>
        <taxon>Pseudomonadati</taxon>
        <taxon>Pseudomonadota</taxon>
        <taxon>Alphaproteobacteria</taxon>
        <taxon>Rhodospirillales</taxon>
        <taxon>Dongiaceae</taxon>
        <taxon>Hypericibacter</taxon>
    </lineage>
</organism>
<evidence type="ECO:0000256" key="14">
    <source>
        <dbReference type="PIRNR" id="PIRNR006135"/>
    </source>
</evidence>
<dbReference type="EMBL" id="CP042582">
    <property type="protein sequence ID" value="QEX23878.1"/>
    <property type="molecule type" value="Genomic_DNA"/>
</dbReference>
<evidence type="ECO:0000256" key="2">
    <source>
        <dbReference type="ARBA" id="ARBA00000711"/>
    </source>
</evidence>
<dbReference type="GO" id="GO:0008820">
    <property type="term" value="F:cobinamide phosphate guanylyltransferase activity"/>
    <property type="evidence" value="ECO:0007669"/>
    <property type="project" value="UniProtKB-UniRule"/>
</dbReference>
<evidence type="ECO:0000256" key="9">
    <source>
        <dbReference type="ARBA" id="ARBA00022679"/>
    </source>
</evidence>
<dbReference type="GO" id="GO:0005525">
    <property type="term" value="F:GTP binding"/>
    <property type="evidence" value="ECO:0007669"/>
    <property type="project" value="UniProtKB-UniRule"/>
</dbReference>
<dbReference type="KEGG" id="hadh:FRZ61_38170"/>
<comment type="catalytic activity">
    <reaction evidence="3">
        <text>adenosylcob(III)inamide + GTP = adenosylcob(III)inamide phosphate + GDP + H(+)</text>
        <dbReference type="Rhea" id="RHEA:15765"/>
        <dbReference type="ChEBI" id="CHEBI:2480"/>
        <dbReference type="ChEBI" id="CHEBI:15378"/>
        <dbReference type="ChEBI" id="CHEBI:37565"/>
        <dbReference type="ChEBI" id="CHEBI:58189"/>
        <dbReference type="ChEBI" id="CHEBI:58502"/>
        <dbReference type="EC" id="2.7.1.156"/>
    </reaction>
</comment>
<keyword evidence="8 14" id="KW-0169">Cobalamin biosynthesis</keyword>
<evidence type="ECO:0000256" key="1">
    <source>
        <dbReference type="ARBA" id="ARBA00000312"/>
    </source>
</evidence>
<dbReference type="AlphaFoldDB" id="A0A5J6N1Q5"/>
<evidence type="ECO:0000256" key="13">
    <source>
        <dbReference type="ARBA" id="ARBA00023134"/>
    </source>
</evidence>
<feature type="binding site" evidence="16">
    <location>
        <position position="76"/>
    </location>
    <ligand>
        <name>GTP</name>
        <dbReference type="ChEBI" id="CHEBI:37565"/>
    </ligand>
</feature>
<name>A0A5J6N1Q5_9PROT</name>
<evidence type="ECO:0000256" key="12">
    <source>
        <dbReference type="ARBA" id="ARBA00022840"/>
    </source>
</evidence>
<feature type="active site" description="GMP-histidine intermediate" evidence="15">
    <location>
        <position position="64"/>
    </location>
</feature>
<evidence type="ECO:0000256" key="10">
    <source>
        <dbReference type="ARBA" id="ARBA00022741"/>
    </source>
</evidence>
<dbReference type="NCBIfam" id="NF004469">
    <property type="entry name" value="PRK05800.1"/>
    <property type="match status" value="1"/>
</dbReference>
<dbReference type="SUPFAM" id="SSF52540">
    <property type="entry name" value="P-loop containing nucleoside triphosphate hydrolases"/>
    <property type="match status" value="1"/>
</dbReference>
<keyword evidence="18" id="KW-1185">Reference proteome</keyword>
<comment type="pathway">
    <text evidence="5 14">Cofactor biosynthesis; adenosylcobalamin biosynthesis; adenosylcobalamin from cob(II)yrinate a,c-diamide: step 6/7.</text>
</comment>
<feature type="binding site" evidence="16">
    <location>
        <begin position="65"/>
        <end position="68"/>
    </location>
    <ligand>
        <name>GTP</name>
        <dbReference type="ChEBI" id="CHEBI:37565"/>
    </ligand>
</feature>
<dbReference type="CDD" id="cd00544">
    <property type="entry name" value="CobU"/>
    <property type="match status" value="1"/>
</dbReference>
<feature type="binding site" evidence="16">
    <location>
        <begin position="48"/>
        <end position="50"/>
    </location>
    <ligand>
        <name>GTP</name>
        <dbReference type="ChEBI" id="CHEBI:37565"/>
    </ligand>
</feature>
<sequence>MRVSAGLQSSSSDLNLTGCTLVLGGARSGKSRYAEALLANAHPRLYLATAAAGDEEMAERIRRHREQRGLAWTTREAPLELPDAIRAETGALLVDCLTLWLSNLMAQDRDIDGATEQLCAAIRRPGGPVVLVSNEVGLGIVPDNALARAFRDHAGRLNQRVAAIADRVLFVAAGLPLALKGDLPQ</sequence>